<dbReference type="PANTHER" id="PTHR30204">
    <property type="entry name" value="REDOX-CYCLING DRUG-SENSING TRANSCRIPTIONAL ACTIVATOR SOXR"/>
    <property type="match status" value="1"/>
</dbReference>
<gene>
    <name evidence="6" type="ORF">M8542_29130</name>
</gene>
<dbReference type="RefSeq" id="WP_257923474.1">
    <property type="nucleotide sequence ID" value="NZ_JAMXQV010000017.1"/>
</dbReference>
<name>A0A9X2NDY0_9PSEU</name>
<feature type="domain" description="HTH merR-type" evidence="5">
    <location>
        <begin position="1"/>
        <end position="70"/>
    </location>
</feature>
<evidence type="ECO:0000313" key="7">
    <source>
        <dbReference type="Proteomes" id="UP001144096"/>
    </source>
</evidence>
<dbReference type="PRINTS" id="PR00040">
    <property type="entry name" value="HTHMERR"/>
</dbReference>
<dbReference type="Pfam" id="PF13411">
    <property type="entry name" value="MerR_1"/>
    <property type="match status" value="1"/>
</dbReference>
<keyword evidence="1" id="KW-0678">Repressor</keyword>
<dbReference type="AlphaFoldDB" id="A0A9X2NDY0"/>
<dbReference type="InterPro" id="IPR047057">
    <property type="entry name" value="MerR_fam"/>
</dbReference>
<dbReference type="Gene3D" id="1.10.1660.10">
    <property type="match status" value="1"/>
</dbReference>
<dbReference type="PROSITE" id="PS50937">
    <property type="entry name" value="HTH_MERR_2"/>
    <property type="match status" value="1"/>
</dbReference>
<dbReference type="PANTHER" id="PTHR30204:SF69">
    <property type="entry name" value="MERR-FAMILY TRANSCRIPTIONAL REGULATOR"/>
    <property type="match status" value="1"/>
</dbReference>
<dbReference type="InterPro" id="IPR000551">
    <property type="entry name" value="MerR-type_HTH_dom"/>
</dbReference>
<evidence type="ECO:0000256" key="2">
    <source>
        <dbReference type="ARBA" id="ARBA00023015"/>
    </source>
</evidence>
<keyword evidence="2" id="KW-0805">Transcription regulation</keyword>
<comment type="caution">
    <text evidence="6">The sequence shown here is derived from an EMBL/GenBank/DDBJ whole genome shotgun (WGS) entry which is preliminary data.</text>
</comment>
<keyword evidence="4" id="KW-0804">Transcription</keyword>
<accession>A0A9X2NDY0</accession>
<protein>
    <submittedName>
        <fullName evidence="6">MerR family transcriptional regulator</fullName>
    </submittedName>
</protein>
<dbReference type="SMART" id="SM00422">
    <property type="entry name" value="HTH_MERR"/>
    <property type="match status" value="1"/>
</dbReference>
<proteinExistence type="predicted"/>
<dbReference type="EMBL" id="JAMXQV010000017">
    <property type="protein sequence ID" value="MCR6486899.1"/>
    <property type="molecule type" value="Genomic_DNA"/>
</dbReference>
<dbReference type="SUPFAM" id="SSF46955">
    <property type="entry name" value="Putative DNA-binding domain"/>
    <property type="match status" value="1"/>
</dbReference>
<keyword evidence="7" id="KW-1185">Reference proteome</keyword>
<evidence type="ECO:0000256" key="1">
    <source>
        <dbReference type="ARBA" id="ARBA00022491"/>
    </source>
</evidence>
<keyword evidence="3" id="KW-0238">DNA-binding</keyword>
<sequence>MLSIGEAASAVGVAVSALRYWDERGLVTPAERRGGKRFYGPDELHRLAAAKMLQDTGMLSLDEIAAVLRGPEHGDWRAAVRERIAELADQRRKLAIAETFLEHFLRCPRDHPIETCPSLRDHTDRVLNAAKASPPEWRIRGVVATRVINWLRSGV</sequence>
<dbReference type="GO" id="GO:0003677">
    <property type="term" value="F:DNA binding"/>
    <property type="evidence" value="ECO:0007669"/>
    <property type="project" value="UniProtKB-KW"/>
</dbReference>
<dbReference type="InterPro" id="IPR009061">
    <property type="entry name" value="DNA-bd_dom_put_sf"/>
</dbReference>
<evidence type="ECO:0000259" key="5">
    <source>
        <dbReference type="PROSITE" id="PS50937"/>
    </source>
</evidence>
<evidence type="ECO:0000313" key="6">
    <source>
        <dbReference type="EMBL" id="MCR6486899.1"/>
    </source>
</evidence>
<organism evidence="6 7">
    <name type="scientific">Amycolatopsis iheyensis</name>
    <dbReference type="NCBI Taxonomy" id="2945988"/>
    <lineage>
        <taxon>Bacteria</taxon>
        <taxon>Bacillati</taxon>
        <taxon>Actinomycetota</taxon>
        <taxon>Actinomycetes</taxon>
        <taxon>Pseudonocardiales</taxon>
        <taxon>Pseudonocardiaceae</taxon>
        <taxon>Amycolatopsis</taxon>
    </lineage>
</organism>
<reference evidence="6" key="1">
    <citation type="submission" date="2022-06" db="EMBL/GenBank/DDBJ databases">
        <title>Amycolatopsis iheyaensis sp. nov., a new species of the genus Amycolatopsis isolated from soil in Iheya island, Japan.</title>
        <authorList>
            <person name="Ngamcharungchit C."/>
            <person name="Kanto H."/>
            <person name="Take A."/>
            <person name="Intra B."/>
            <person name="Matsumoto A."/>
            <person name="Panbangred W."/>
            <person name="Inahashi Y."/>
        </authorList>
    </citation>
    <scope>NUCLEOTIDE SEQUENCE</scope>
    <source>
        <strain evidence="6">OK19-0408</strain>
    </source>
</reference>
<dbReference type="GO" id="GO:0003700">
    <property type="term" value="F:DNA-binding transcription factor activity"/>
    <property type="evidence" value="ECO:0007669"/>
    <property type="project" value="InterPro"/>
</dbReference>
<evidence type="ECO:0000256" key="4">
    <source>
        <dbReference type="ARBA" id="ARBA00023163"/>
    </source>
</evidence>
<evidence type="ECO:0000256" key="3">
    <source>
        <dbReference type="ARBA" id="ARBA00023125"/>
    </source>
</evidence>
<dbReference type="PROSITE" id="PS00552">
    <property type="entry name" value="HTH_MERR_1"/>
    <property type="match status" value="1"/>
</dbReference>
<dbReference type="Proteomes" id="UP001144096">
    <property type="component" value="Unassembled WGS sequence"/>
</dbReference>